<gene>
    <name evidence="2" type="ORF">MMH89_00045</name>
</gene>
<sequence>MFKWFKDTLDISKVSPEQVAAILSGNDLPSKAAGLIPKPSGSESVSLDAFLFRVVIQAILPSESHTSQYIITTINGYLTCTLEEFIPHLYISYIGKTEQAMSAKESETFLTIRQKSIELIGETDSKQQMLVFLDILYFFELKQEAITQLVAVINDERSNLNKIWLRFLPTVPIAVANELPTIVGAINSNRDVLKNWIIGEPSRPLLPAETSIPNPVLNTLAHHNFLTHQTNPALQAFELITKIVNLTDPRSLFDDFQSAWKAHPIVQRTHTTAAIDLMLGLYNEHQELTLQVLCDEALQQHAKQWLLLRGNTKTHHIIQRNCAALVFALSLPKEIQAPALDYLNIPKAAVPTLQEIKKDLEAFSKASPAKKLAAPINAISHLQTICTQAVSVERVQPMLASWEKLFKAIHELPDLGPFATHLKVICPASCAKTLDMVVHLNHLKDKIPQEPILVSDSITCITQIAEFCVASPNPVNTKVILQIVLHVFRLIHSLQPTKEELLSIYHLLNMILGETTTDIIGLVKLLTYADNATTLINQHAEHTFKHITADEINELSDFTQTLIGQIFEFPELTEVPVDSISDMQSNFSRLTPRLLGMLDETLTLAIKLIPHKAIIPHAPWFSKISGSLPLAPEFSKLEKLQLAAITKYLNTLPSDDATTSILKSIKLFKTIPSLLLPEALGQLTALLCESINTKPRLREQFALIHNVVLLLGGYERSIATLQSLDTKTPDILLESWTLYSRNERQQALKALAPLPADDQKQILDLCANIIPALTTGASLRTLLETAFAINNAHEEISATHTAIITLSESLMPNVDADALEAPVRQLLHTLEQLYQDPNFKRAIESPHLGTLMQEQPEWGDIQAIHQSLWPLISTEEILISPIKDYLTHLCAESSSAPTMIFSVIQLIQSLPKEITESVPAISSLIALTSSSLNRGGLHLKRNLAGIHWVISMYDQESSPGLARLVDLAHRLDTNSAKKFMAVWPLTQSTPVNYAAIGTIVRTIPPKDLSTMLDCIGELLPAFSAQATLRKTINCALTYNQLAPHATDALTALSELSASLDINVAQQALEPLVDQFISKLSAIYRHDSTPALIASLEHIAASQPELQDLRIIHLNLWPKLSTDMTLPIAHYLAFICKEEARSPTMMCAFIELIHSLPTLFDQPVALQSLMKVIGSSLNRGSEVTRRNFAGIHWMCMQYEAIGGYEHLIQEVRQLDTQTPQRLINTWNLSQEDNPDYIQVGSSLRDIPESDLDVVLNLMGYLAPVLNHEATLRRVINSGLEFNRVYPRLQHLAHCVQQLQTKLLLTTSQTDRVFLALPLFAGNNRSILQEIFITLKAAHDDGLSECITLMDTVMPSKTPYWPCITNIHQHLSPAMTALIESAPDLETLLSRAKNAHNAPERLTNYIRIIKRLPNEAKASPEAIDSIVTLLSMPDGHKPCTGYISLANWFAGHSTGYSSILTAVDQVSEHTLTTFMKTYDEFRNQQWEQLVESMQSVSHEDLQSILNILGTVAPEPVFQALTTHLELCVDIKQATQITEEQRKRLLDLVIKKKLLTNTPEETILALAPIIHAQENNPSIISKLVAILEGQPIDQASPSDSKLSQLAQQIGVFNADNFKTIVHWLAQSKQLLDPIQVFRQNLTPTQTQLRFIAATMRTTVSVMWQWHTVSVKAQQEFKNFCDSAKKLFSPSGATGIHGWILNSAHAVYTIPETIDQQINRLTTRLSSETKSKRFKFFNIFKKLVSWSIHLIIHDTDLARIRIGSSIFFACWATSLFITSFNPASWALLSISLTLSCAAFIGFLFKMIQTAISARRITKLIASVRCYVDENILNKDAAQKYIAYFSLLSAFEKQPQNQSAPMYSKITSTKEGRAKYDKLYASAKKIKKLVQKLKLPPRLIAAPLLGEGLQKVPSKSLNLEEILGYMNDSIFGAEKNQSTQSNRMRNPS</sequence>
<keyword evidence="1" id="KW-0472">Membrane</keyword>
<evidence type="ECO:0000256" key="1">
    <source>
        <dbReference type="SAM" id="Phobius"/>
    </source>
</evidence>
<keyword evidence="1" id="KW-1133">Transmembrane helix</keyword>
<protein>
    <submittedName>
        <fullName evidence="2">Uncharacterized protein</fullName>
    </submittedName>
</protein>
<name>A0ABY5DJ17_9GAMM</name>
<reference evidence="2 3" key="1">
    <citation type="journal article" date="2022" name="Nat. Microbiol.">
        <title>The microbiome of a bacterivorous marine choanoflagellate contains a resource-demanding obligate bacterial associate.</title>
        <authorList>
            <person name="Needham D.M."/>
            <person name="Poirier C."/>
            <person name="Bachy C."/>
            <person name="George E.E."/>
            <person name="Wilken S."/>
            <person name="Yung C.C.M."/>
            <person name="Limardo A.J."/>
            <person name="Morando M."/>
            <person name="Sudek L."/>
            <person name="Malmstrom R.R."/>
            <person name="Keeling P.J."/>
            <person name="Santoro A.E."/>
            <person name="Worden A.Z."/>
        </authorList>
    </citation>
    <scope>NUCLEOTIDE SEQUENCE [LARGE SCALE GENOMIC DNA]</scope>
    <source>
        <strain evidence="2 3">Comchoano-1</strain>
    </source>
</reference>
<proteinExistence type="predicted"/>
<organism evidence="2 3">
    <name type="scientific">Candidatus Comchoanobacter bicostacola</name>
    <dbReference type="NCBI Taxonomy" id="2919598"/>
    <lineage>
        <taxon>Bacteria</taxon>
        <taxon>Pseudomonadati</taxon>
        <taxon>Pseudomonadota</taxon>
        <taxon>Gammaproteobacteria</taxon>
        <taxon>Candidatus Comchoanobacterales</taxon>
        <taxon>Candidatus Comchoanobacteraceae</taxon>
        <taxon>Candidatus Comchoanobacter</taxon>
    </lineage>
</organism>
<evidence type="ECO:0000313" key="2">
    <source>
        <dbReference type="EMBL" id="UTC24558.1"/>
    </source>
</evidence>
<dbReference type="RefSeq" id="WP_258568342.1">
    <property type="nucleotide sequence ID" value="NZ_CP092900.1"/>
</dbReference>
<dbReference type="Proteomes" id="UP001055955">
    <property type="component" value="Chromosome"/>
</dbReference>
<keyword evidence="3" id="KW-1185">Reference proteome</keyword>
<evidence type="ECO:0000313" key="3">
    <source>
        <dbReference type="Proteomes" id="UP001055955"/>
    </source>
</evidence>
<feature type="transmembrane region" description="Helical" evidence="1">
    <location>
        <begin position="1779"/>
        <end position="1800"/>
    </location>
</feature>
<accession>A0ABY5DJ17</accession>
<keyword evidence="1" id="KW-0812">Transmembrane</keyword>
<dbReference type="EMBL" id="CP092900">
    <property type="protein sequence ID" value="UTC24558.1"/>
    <property type="molecule type" value="Genomic_DNA"/>
</dbReference>